<dbReference type="GO" id="GO:0022625">
    <property type="term" value="C:cytosolic large ribosomal subunit"/>
    <property type="evidence" value="ECO:0007669"/>
    <property type="project" value="UniProtKB-ARBA"/>
</dbReference>
<keyword evidence="8" id="KW-1185">Reference proteome</keyword>
<dbReference type="GO" id="GO:0003735">
    <property type="term" value="F:structural constituent of ribosome"/>
    <property type="evidence" value="ECO:0007669"/>
    <property type="project" value="InterPro"/>
</dbReference>
<dbReference type="GO" id="GO:0070180">
    <property type="term" value="F:large ribosomal subunit rRNA binding"/>
    <property type="evidence" value="ECO:0007669"/>
    <property type="project" value="TreeGrafter"/>
</dbReference>
<evidence type="ECO:0000256" key="2">
    <source>
        <dbReference type="ARBA" id="ARBA00022723"/>
    </source>
</evidence>
<dbReference type="EMBL" id="JAKZEL010000004">
    <property type="protein sequence ID" value="KAI4544422.1"/>
    <property type="molecule type" value="Genomic_DNA"/>
</dbReference>
<gene>
    <name evidence="7" type="ORF">MG293_004688</name>
</gene>
<comment type="caution">
    <text evidence="7">The sequence shown here is derived from an EMBL/GenBank/DDBJ whole genome shotgun (WGS) entry which is preliminary data.</text>
</comment>
<sequence length="209" mass="22973">MLGEAGGCGHVNDADMEKDRVSCAPGSLLAAGPVGTEPLKRNANNPTGRGFLREENGFLIIADSTEKPAKRTKKVGIVGKYGTRYGASLRKMVKKIEISQHAKYTCSFCGKTHGIDTVLSSIFQTRFLLLCIFTQSPTMVSGVMFLQLQHSSSSEMNITWTKVPQVTIPPPRSPPWCRHSQVAGTDLKFQKPGFRSWPQHHQRSSMAPE</sequence>
<dbReference type="Gene3D" id="2.20.25.30">
    <property type="match status" value="1"/>
</dbReference>
<keyword evidence="3" id="KW-0863">Zinc-finger</keyword>
<dbReference type="Pfam" id="PF01780">
    <property type="entry name" value="Ribosomal_L37ae"/>
    <property type="match status" value="1"/>
</dbReference>
<dbReference type="InterPro" id="IPR011331">
    <property type="entry name" value="Ribosomal_eL37/eL43"/>
</dbReference>
<dbReference type="SUPFAM" id="SSF57829">
    <property type="entry name" value="Zn-binding ribosomal proteins"/>
    <property type="match status" value="1"/>
</dbReference>
<evidence type="ECO:0000256" key="3">
    <source>
        <dbReference type="ARBA" id="ARBA00022771"/>
    </source>
</evidence>
<dbReference type="InterPro" id="IPR002674">
    <property type="entry name" value="Ribosomal_eL43"/>
</dbReference>
<name>A0AAD4YEI9_OVIAM</name>
<dbReference type="AlphaFoldDB" id="A0AAD4YEI9"/>
<protein>
    <recommendedName>
        <fullName evidence="9">60S ribosomal protein L37a</fullName>
    </recommendedName>
</protein>
<keyword evidence="6" id="KW-0687">Ribonucleoprotein</keyword>
<dbReference type="PANTHER" id="PTHR48188">
    <property type="entry name" value="60S RIBOSOMAL PROTEIN L43"/>
    <property type="match status" value="1"/>
</dbReference>
<proteinExistence type="inferred from homology"/>
<keyword evidence="2" id="KW-0479">Metal-binding</keyword>
<comment type="similarity">
    <text evidence="1">Belongs to the eukaryotic ribosomal protein eL43 family.</text>
</comment>
<dbReference type="GO" id="GO:0006412">
    <property type="term" value="P:translation"/>
    <property type="evidence" value="ECO:0007669"/>
    <property type="project" value="InterPro"/>
</dbReference>
<evidence type="ECO:0000256" key="4">
    <source>
        <dbReference type="ARBA" id="ARBA00022833"/>
    </source>
</evidence>
<dbReference type="PANTHER" id="PTHR48188:SF1">
    <property type="entry name" value="LARGE RIBOSOMAL SUBUNIT PROTEIN EL43-RELATED"/>
    <property type="match status" value="1"/>
</dbReference>
<evidence type="ECO:0008006" key="9">
    <source>
        <dbReference type="Google" id="ProtNLM"/>
    </source>
</evidence>
<accession>A0AAD4YEI9</accession>
<evidence type="ECO:0000256" key="5">
    <source>
        <dbReference type="ARBA" id="ARBA00022980"/>
    </source>
</evidence>
<reference evidence="7" key="1">
    <citation type="submission" date="2022-03" db="EMBL/GenBank/DDBJ databases">
        <title>Genomic analyses of argali, domestic sheep and their hybrids provide insights into chromosomal evolution, heterosis and genetic basis of agronomic traits.</title>
        <authorList>
            <person name="Li M."/>
        </authorList>
    </citation>
    <scope>NUCLEOTIDE SEQUENCE</scope>
    <source>
        <strain evidence="7">CAU-MHL-2022a</strain>
        <tissue evidence="7">Skin</tissue>
    </source>
</reference>
<evidence type="ECO:0000256" key="6">
    <source>
        <dbReference type="ARBA" id="ARBA00023274"/>
    </source>
</evidence>
<keyword evidence="4" id="KW-0862">Zinc</keyword>
<dbReference type="GO" id="GO:0008270">
    <property type="term" value="F:zinc ion binding"/>
    <property type="evidence" value="ECO:0007669"/>
    <property type="project" value="UniProtKB-KW"/>
</dbReference>
<evidence type="ECO:0000256" key="1">
    <source>
        <dbReference type="ARBA" id="ARBA00008672"/>
    </source>
</evidence>
<evidence type="ECO:0000313" key="8">
    <source>
        <dbReference type="Proteomes" id="UP001214576"/>
    </source>
</evidence>
<dbReference type="Proteomes" id="UP001214576">
    <property type="component" value="Unassembled WGS sequence"/>
</dbReference>
<evidence type="ECO:0000313" key="7">
    <source>
        <dbReference type="EMBL" id="KAI4544422.1"/>
    </source>
</evidence>
<keyword evidence="5" id="KW-0689">Ribosomal protein</keyword>
<dbReference type="InterPro" id="IPR011332">
    <property type="entry name" value="Ribosomal_zn-bd"/>
</dbReference>
<organism evidence="7 8">
    <name type="scientific">Ovis ammon polii</name>
    <dbReference type="NCBI Taxonomy" id="230172"/>
    <lineage>
        <taxon>Eukaryota</taxon>
        <taxon>Metazoa</taxon>
        <taxon>Chordata</taxon>
        <taxon>Craniata</taxon>
        <taxon>Vertebrata</taxon>
        <taxon>Euteleostomi</taxon>
        <taxon>Mammalia</taxon>
        <taxon>Eutheria</taxon>
        <taxon>Laurasiatheria</taxon>
        <taxon>Artiodactyla</taxon>
        <taxon>Ruminantia</taxon>
        <taxon>Pecora</taxon>
        <taxon>Bovidae</taxon>
        <taxon>Caprinae</taxon>
        <taxon>Ovis</taxon>
    </lineage>
</organism>